<evidence type="ECO:0000259" key="2">
    <source>
        <dbReference type="Pfam" id="PF02272"/>
    </source>
</evidence>
<dbReference type="EMBL" id="AP027742">
    <property type="protein sequence ID" value="BDZ77432.1"/>
    <property type="molecule type" value="Genomic_DNA"/>
</dbReference>
<dbReference type="InterPro" id="IPR001667">
    <property type="entry name" value="DDH_dom"/>
</dbReference>
<proteinExistence type="predicted"/>
<dbReference type="Gene3D" id="3.90.1640.10">
    <property type="entry name" value="inorganic pyrophosphatase (n-terminal core)"/>
    <property type="match status" value="1"/>
</dbReference>
<accession>A0ABN6Z4G8</accession>
<dbReference type="Pfam" id="PF01368">
    <property type="entry name" value="DHH"/>
    <property type="match status" value="1"/>
</dbReference>
<gene>
    <name evidence="3" type="ORF">Lac1_16150</name>
</gene>
<name>A0ABN6Z4G8_9FIRM</name>
<dbReference type="PANTHER" id="PTHR47618">
    <property type="entry name" value="BIFUNCTIONAL OLIGORIBONUCLEASE AND PAP PHOSPHATASE NRNA"/>
    <property type="match status" value="1"/>
</dbReference>
<dbReference type="InterPro" id="IPR038763">
    <property type="entry name" value="DHH_sf"/>
</dbReference>
<dbReference type="SUPFAM" id="SSF64182">
    <property type="entry name" value="DHH phosphoesterases"/>
    <property type="match status" value="1"/>
</dbReference>
<dbReference type="RefSeq" id="WP_316264482.1">
    <property type="nucleotide sequence ID" value="NZ_AP027742.1"/>
</dbReference>
<dbReference type="InterPro" id="IPR051319">
    <property type="entry name" value="Oligoribo/pAp-PDE_c-di-AMP_PDE"/>
</dbReference>
<organism evidence="3 4">
    <name type="scientific">Claveliimonas bilis</name>
    <dbReference type="NCBI Taxonomy" id="3028070"/>
    <lineage>
        <taxon>Bacteria</taxon>
        <taxon>Bacillati</taxon>
        <taxon>Bacillota</taxon>
        <taxon>Clostridia</taxon>
        <taxon>Lachnospirales</taxon>
        <taxon>Lachnospiraceae</taxon>
        <taxon>Claveliimonas</taxon>
    </lineage>
</organism>
<evidence type="ECO:0000313" key="4">
    <source>
        <dbReference type="Proteomes" id="UP001305815"/>
    </source>
</evidence>
<dbReference type="PANTHER" id="PTHR47618:SF1">
    <property type="entry name" value="BIFUNCTIONAL OLIGORIBONUCLEASE AND PAP PHOSPHATASE NRNA"/>
    <property type="match status" value="1"/>
</dbReference>
<dbReference type="InterPro" id="IPR003156">
    <property type="entry name" value="DHHA1_dom"/>
</dbReference>
<reference evidence="4" key="1">
    <citation type="journal article" date="2023" name="Int. J. Syst. Evol. Microbiol.">
        <title>Claveliimonas bilis gen. nov., sp. nov., deoxycholic acid-producing bacteria isolated from human faeces, and reclassification of Sellimonas monacensis Zenner et al. 2021 as Claveliimonas monacensis comb. nov.</title>
        <authorList>
            <person name="Hisatomi A."/>
            <person name="Kastawa N.W.E.P.G."/>
            <person name="Song I."/>
            <person name="Ohkuma M."/>
            <person name="Fukiya S."/>
            <person name="Sakamoto M."/>
        </authorList>
    </citation>
    <scope>NUCLEOTIDE SEQUENCE [LARGE SCALE GENOMIC DNA]</scope>
    <source>
        <strain evidence="4">12BBH14</strain>
    </source>
</reference>
<feature type="domain" description="DDH" evidence="1">
    <location>
        <begin position="16"/>
        <end position="155"/>
    </location>
</feature>
<evidence type="ECO:0000313" key="3">
    <source>
        <dbReference type="EMBL" id="BDZ77432.1"/>
    </source>
</evidence>
<dbReference type="Proteomes" id="UP001305815">
    <property type="component" value="Chromosome"/>
</dbReference>
<protein>
    <submittedName>
        <fullName evidence="3">Phosphoesterase RecJ-like protein</fullName>
    </submittedName>
</protein>
<sequence>MNQNKWKEILKGKTSVAIGGHERPDGDCIGSCTGLYLYLKQNYENIEVDLYLEQIPETFQVIRGTEHIRHSIPEEKQYDLFICLDCGDKERLGFSVPLFQNAGTTLCIDHHISNTEFADENYIVPDASSTSELVYRLLDKEKIEETVAEALYMGIVHDTGVFQYSCTSPDTLRAAADLLSRGINAPALIEHTFYEKTYAQNQILGRALLESIVFMDGACIFTSLTKAVMQFYGVTAKELEGIVSQLRVTKGVEVAIFMYELEPNVYKVSLRSKEKVDVSRIARYFGGGGHVRAAGFTMPGTVHDVINNLSKQIELQLGPKEKTKSEA</sequence>
<dbReference type="Gene3D" id="3.10.310.30">
    <property type="match status" value="1"/>
</dbReference>
<dbReference type="Pfam" id="PF02272">
    <property type="entry name" value="DHHA1"/>
    <property type="match status" value="1"/>
</dbReference>
<keyword evidence="4" id="KW-1185">Reference proteome</keyword>
<evidence type="ECO:0000259" key="1">
    <source>
        <dbReference type="Pfam" id="PF01368"/>
    </source>
</evidence>
<feature type="domain" description="DHHA1" evidence="2">
    <location>
        <begin position="228"/>
        <end position="314"/>
    </location>
</feature>